<dbReference type="InterPro" id="IPR029063">
    <property type="entry name" value="SAM-dependent_MTases_sf"/>
</dbReference>
<dbReference type="Proteomes" id="UP000276128">
    <property type="component" value="Unassembled WGS sequence"/>
</dbReference>
<protein>
    <submittedName>
        <fullName evidence="4">Class I SAM-dependent methyltransferase</fullName>
    </submittedName>
</protein>
<accession>A0A430J5D5</accession>
<keyword evidence="2 4" id="KW-0808">Transferase</keyword>
<keyword evidence="1 4" id="KW-0489">Methyltransferase</keyword>
<gene>
    <name evidence="4" type="ORF">EJQ19_28585</name>
</gene>
<dbReference type="AlphaFoldDB" id="A0A430J5D5"/>
<reference evidence="4 5" key="1">
    <citation type="submission" date="2018-12" db="EMBL/GenBank/DDBJ databases">
        <title>Bacillus ochoae sp. nov., Paenibacillus whitsoniae sp. nov., Paenibacillus spiritus sp. nov. Isolated from the Mars Exploration Rover during spacecraft assembly.</title>
        <authorList>
            <person name="Seuylemezian A."/>
            <person name="Vaishampayan P."/>
        </authorList>
    </citation>
    <scope>NUCLEOTIDE SEQUENCE [LARGE SCALE GENOMIC DNA]</scope>
    <source>
        <strain evidence="4 5">MER 54</strain>
    </source>
</reference>
<comment type="caution">
    <text evidence="4">The sequence shown here is derived from an EMBL/GenBank/DDBJ whole genome shotgun (WGS) entry which is preliminary data.</text>
</comment>
<dbReference type="EMBL" id="RXHU01000109">
    <property type="protein sequence ID" value="RTE02997.1"/>
    <property type="molecule type" value="Genomic_DNA"/>
</dbReference>
<evidence type="ECO:0000256" key="1">
    <source>
        <dbReference type="ARBA" id="ARBA00022603"/>
    </source>
</evidence>
<dbReference type="InterPro" id="IPR041698">
    <property type="entry name" value="Methyltransf_25"/>
</dbReference>
<feature type="domain" description="Methyltransferase" evidence="3">
    <location>
        <begin position="39"/>
        <end position="130"/>
    </location>
</feature>
<evidence type="ECO:0000256" key="2">
    <source>
        <dbReference type="ARBA" id="ARBA00022679"/>
    </source>
</evidence>
<dbReference type="SUPFAM" id="SSF53335">
    <property type="entry name" value="S-adenosyl-L-methionine-dependent methyltransferases"/>
    <property type="match status" value="1"/>
</dbReference>
<keyword evidence="5" id="KW-1185">Reference proteome</keyword>
<dbReference type="GO" id="GO:0032259">
    <property type="term" value="P:methylation"/>
    <property type="evidence" value="ECO:0007669"/>
    <property type="project" value="UniProtKB-KW"/>
</dbReference>
<evidence type="ECO:0000259" key="3">
    <source>
        <dbReference type="Pfam" id="PF13649"/>
    </source>
</evidence>
<dbReference type="Pfam" id="PF13649">
    <property type="entry name" value="Methyltransf_25"/>
    <property type="match status" value="1"/>
</dbReference>
<dbReference type="PANTHER" id="PTHR43861:SF1">
    <property type="entry name" value="TRANS-ACONITATE 2-METHYLTRANSFERASE"/>
    <property type="match status" value="1"/>
</dbReference>
<evidence type="ECO:0000313" key="5">
    <source>
        <dbReference type="Proteomes" id="UP000276128"/>
    </source>
</evidence>
<dbReference type="PANTHER" id="PTHR43861">
    <property type="entry name" value="TRANS-ACONITATE 2-METHYLTRANSFERASE-RELATED"/>
    <property type="match status" value="1"/>
</dbReference>
<proteinExistence type="predicted"/>
<dbReference type="CDD" id="cd02440">
    <property type="entry name" value="AdoMet_MTases"/>
    <property type="match status" value="1"/>
</dbReference>
<dbReference type="OrthoDB" id="9804312at2"/>
<name>A0A430J5D5_9BACL</name>
<dbReference type="GO" id="GO:0008168">
    <property type="term" value="F:methyltransferase activity"/>
    <property type="evidence" value="ECO:0007669"/>
    <property type="project" value="UniProtKB-KW"/>
</dbReference>
<sequence length="209" mass="24275">MDTLKGYWNDVYREVGFHPDRESWLERYMGEMSRPEGIIVDLGCGLGNNALYLLEHGLPVVACDVAEEALRQLQAYRPDLVTRCFDMRNGLPFDSGSAKVVIADLSLHYFDEQTTFDILAELHRVLQEGGLLVGRVNALQDMPNKQGIQAAVERHLYAHEGIYRRFFDREDIAHFWNEAKWSLEVVEERDLIRYGSRKVLWEFAARRRL</sequence>
<organism evidence="4 5">
    <name type="scientific">Paenibacillus whitsoniae</name>
    <dbReference type="NCBI Taxonomy" id="2496558"/>
    <lineage>
        <taxon>Bacteria</taxon>
        <taxon>Bacillati</taxon>
        <taxon>Bacillota</taxon>
        <taxon>Bacilli</taxon>
        <taxon>Bacillales</taxon>
        <taxon>Paenibacillaceae</taxon>
        <taxon>Paenibacillus</taxon>
    </lineage>
</organism>
<dbReference type="Gene3D" id="3.40.50.150">
    <property type="entry name" value="Vaccinia Virus protein VP39"/>
    <property type="match status" value="1"/>
</dbReference>
<dbReference type="RefSeq" id="WP_126144642.1">
    <property type="nucleotide sequence ID" value="NZ_RXHU01000109.1"/>
</dbReference>
<evidence type="ECO:0000313" key="4">
    <source>
        <dbReference type="EMBL" id="RTE02997.1"/>
    </source>
</evidence>